<keyword evidence="2" id="KW-1185">Reference proteome</keyword>
<organism evidence="1 2">
    <name type="scientific">Characodon lateralis</name>
    <dbReference type="NCBI Taxonomy" id="208331"/>
    <lineage>
        <taxon>Eukaryota</taxon>
        <taxon>Metazoa</taxon>
        <taxon>Chordata</taxon>
        <taxon>Craniata</taxon>
        <taxon>Vertebrata</taxon>
        <taxon>Euteleostomi</taxon>
        <taxon>Actinopterygii</taxon>
        <taxon>Neopterygii</taxon>
        <taxon>Teleostei</taxon>
        <taxon>Neoteleostei</taxon>
        <taxon>Acanthomorphata</taxon>
        <taxon>Ovalentaria</taxon>
        <taxon>Atherinomorphae</taxon>
        <taxon>Cyprinodontiformes</taxon>
        <taxon>Goodeidae</taxon>
        <taxon>Characodon</taxon>
    </lineage>
</organism>
<comment type="caution">
    <text evidence="1">The sequence shown here is derived from an EMBL/GenBank/DDBJ whole genome shotgun (WGS) entry which is preliminary data.</text>
</comment>
<reference evidence="1 2" key="1">
    <citation type="submission" date="2021-06" db="EMBL/GenBank/DDBJ databases">
        <authorList>
            <person name="Palmer J.M."/>
        </authorList>
    </citation>
    <scope>NUCLEOTIDE SEQUENCE [LARGE SCALE GENOMIC DNA]</scope>
    <source>
        <strain evidence="1 2">CL_MEX2019</strain>
        <tissue evidence="1">Muscle</tissue>
    </source>
</reference>
<name>A0ABU7CRT7_9TELE</name>
<evidence type="ECO:0000313" key="2">
    <source>
        <dbReference type="Proteomes" id="UP001352852"/>
    </source>
</evidence>
<dbReference type="Proteomes" id="UP001352852">
    <property type="component" value="Unassembled WGS sequence"/>
</dbReference>
<dbReference type="EMBL" id="JAHUTJ010001149">
    <property type="protein sequence ID" value="MED6264445.1"/>
    <property type="molecule type" value="Genomic_DNA"/>
</dbReference>
<evidence type="ECO:0000313" key="1">
    <source>
        <dbReference type="EMBL" id="MED6264445.1"/>
    </source>
</evidence>
<protein>
    <submittedName>
        <fullName evidence="1">Uncharacterized protein</fullName>
    </submittedName>
</protein>
<gene>
    <name evidence="1" type="ORF">CHARACLAT_015051</name>
</gene>
<sequence>MPKQNVNVPTTCHVPMSINYSLTMTPHAVHKSIYCLLRYPTLEGDSQVIEVPSPPKAHLMTTVADAHDSALLDVSNIVGRHHSCSTRIDVHQRAALSPTRSSSSANAPWPMQEDVRTCWCGQVPLQGI</sequence>
<accession>A0ABU7CRT7</accession>
<proteinExistence type="predicted"/>